<evidence type="ECO:0000256" key="3">
    <source>
        <dbReference type="ARBA" id="ARBA00022475"/>
    </source>
</evidence>
<keyword evidence="3" id="KW-1003">Cell membrane</keyword>
<proteinExistence type="inferred from homology"/>
<keyword evidence="2 7" id="KW-0813">Transport</keyword>
<dbReference type="RefSeq" id="WP_219750519.1">
    <property type="nucleotide sequence ID" value="NZ_JAHXZN010000011.1"/>
</dbReference>
<keyword evidence="10" id="KW-1185">Reference proteome</keyword>
<evidence type="ECO:0000259" key="8">
    <source>
        <dbReference type="PROSITE" id="PS50928"/>
    </source>
</evidence>
<dbReference type="Pfam" id="PF00528">
    <property type="entry name" value="BPD_transp_1"/>
    <property type="match status" value="1"/>
</dbReference>
<dbReference type="PANTHER" id="PTHR30151:SF0">
    <property type="entry name" value="ABC TRANSPORTER PERMEASE PROTEIN MJ0413-RELATED"/>
    <property type="match status" value="1"/>
</dbReference>
<keyword evidence="6 7" id="KW-0472">Membrane</keyword>
<dbReference type="InterPro" id="IPR035906">
    <property type="entry name" value="MetI-like_sf"/>
</dbReference>
<comment type="caution">
    <text evidence="9">The sequence shown here is derived from an EMBL/GenBank/DDBJ whole genome shotgun (WGS) entry which is preliminary data.</text>
</comment>
<dbReference type="PANTHER" id="PTHR30151">
    <property type="entry name" value="ALKANE SULFONATE ABC TRANSPORTER-RELATED, MEMBRANE SUBUNIT"/>
    <property type="match status" value="1"/>
</dbReference>
<feature type="transmembrane region" description="Helical" evidence="7">
    <location>
        <begin position="12"/>
        <end position="32"/>
    </location>
</feature>
<evidence type="ECO:0000256" key="2">
    <source>
        <dbReference type="ARBA" id="ARBA00022448"/>
    </source>
</evidence>
<dbReference type="Proteomes" id="UP000759103">
    <property type="component" value="Unassembled WGS sequence"/>
</dbReference>
<evidence type="ECO:0000256" key="5">
    <source>
        <dbReference type="ARBA" id="ARBA00022989"/>
    </source>
</evidence>
<keyword evidence="5 7" id="KW-1133">Transmembrane helix</keyword>
<comment type="subcellular location">
    <subcellularLocation>
        <location evidence="1 7">Cell membrane</location>
        <topology evidence="1 7">Multi-pass membrane protein</topology>
    </subcellularLocation>
</comment>
<sequence>MTRLVDLRPRRGARLLLGAVPIVALLLVYLVASQARHAANPADKLLPTFSAMAQAIHGFSTDRDPASDRIVIVADTLASLYRLGLGLAIATGSALVLGLLLGVVPLARALLGPVIAIVAVIPPVAVLPILFIVLGLDEASKIALIAIGVAPFMTRDLTGFVTGLPAEQIAKAQTLGANSWQLALRVALPQLMPRLIEALRLSLGPAWVFLIAAEAVAADVGLGYRIFLVRRYFAMDIILPYVAWISLLAIAADALLLLASRRAFPWAHGGGR</sequence>
<evidence type="ECO:0000256" key="1">
    <source>
        <dbReference type="ARBA" id="ARBA00004651"/>
    </source>
</evidence>
<keyword evidence="4 7" id="KW-0812">Transmembrane</keyword>
<dbReference type="Gene3D" id="1.10.3720.10">
    <property type="entry name" value="MetI-like"/>
    <property type="match status" value="1"/>
</dbReference>
<evidence type="ECO:0000313" key="9">
    <source>
        <dbReference type="EMBL" id="MBW6532941.1"/>
    </source>
</evidence>
<organism evidence="9 10">
    <name type="scientific">Sphingomonas citri</name>
    <dbReference type="NCBI Taxonomy" id="2862499"/>
    <lineage>
        <taxon>Bacteria</taxon>
        <taxon>Pseudomonadati</taxon>
        <taxon>Pseudomonadota</taxon>
        <taxon>Alphaproteobacteria</taxon>
        <taxon>Sphingomonadales</taxon>
        <taxon>Sphingomonadaceae</taxon>
        <taxon>Sphingomonas</taxon>
    </lineage>
</organism>
<dbReference type="SUPFAM" id="SSF161098">
    <property type="entry name" value="MetI-like"/>
    <property type="match status" value="1"/>
</dbReference>
<protein>
    <submittedName>
        <fullName evidence="9">ABC transporter permease subunit</fullName>
    </submittedName>
</protein>
<name>A0ABS7BTM5_9SPHN</name>
<dbReference type="EMBL" id="JAHXZN010000011">
    <property type="protein sequence ID" value="MBW6532941.1"/>
    <property type="molecule type" value="Genomic_DNA"/>
</dbReference>
<feature type="transmembrane region" description="Helical" evidence="7">
    <location>
        <begin position="85"/>
        <end position="107"/>
    </location>
</feature>
<feature type="domain" description="ABC transmembrane type-1" evidence="8">
    <location>
        <begin position="80"/>
        <end position="260"/>
    </location>
</feature>
<feature type="transmembrane region" description="Helical" evidence="7">
    <location>
        <begin position="198"/>
        <end position="218"/>
    </location>
</feature>
<accession>A0ABS7BTM5</accession>
<gene>
    <name evidence="9" type="ORF">KZ820_19540</name>
</gene>
<dbReference type="InterPro" id="IPR000515">
    <property type="entry name" value="MetI-like"/>
</dbReference>
<evidence type="ECO:0000313" key="10">
    <source>
        <dbReference type="Proteomes" id="UP000759103"/>
    </source>
</evidence>
<evidence type="ECO:0000256" key="7">
    <source>
        <dbReference type="RuleBase" id="RU363032"/>
    </source>
</evidence>
<dbReference type="PROSITE" id="PS50928">
    <property type="entry name" value="ABC_TM1"/>
    <property type="match status" value="1"/>
</dbReference>
<evidence type="ECO:0000256" key="6">
    <source>
        <dbReference type="ARBA" id="ARBA00023136"/>
    </source>
</evidence>
<evidence type="ECO:0000256" key="4">
    <source>
        <dbReference type="ARBA" id="ARBA00022692"/>
    </source>
</evidence>
<reference evidence="9 10" key="1">
    <citation type="submission" date="2021-07" db="EMBL/GenBank/DDBJ databases">
        <title>Sphingomonas sp.</title>
        <authorList>
            <person name="Feng G."/>
            <person name="Li J."/>
            <person name="Pan M."/>
        </authorList>
    </citation>
    <scope>NUCLEOTIDE SEQUENCE [LARGE SCALE GENOMIC DNA]</scope>
    <source>
        <strain evidence="9 10">RRHST34</strain>
    </source>
</reference>
<comment type="similarity">
    <text evidence="7">Belongs to the binding-protein-dependent transport system permease family.</text>
</comment>
<feature type="transmembrane region" description="Helical" evidence="7">
    <location>
        <begin position="238"/>
        <end position="259"/>
    </location>
</feature>
<feature type="transmembrane region" description="Helical" evidence="7">
    <location>
        <begin position="114"/>
        <end position="136"/>
    </location>
</feature>
<dbReference type="CDD" id="cd06261">
    <property type="entry name" value="TM_PBP2"/>
    <property type="match status" value="1"/>
</dbReference>